<dbReference type="AlphaFoldDB" id="A0A9R0JIK8"/>
<evidence type="ECO:0000313" key="4">
    <source>
        <dbReference type="Proteomes" id="UP000813463"/>
    </source>
</evidence>
<dbReference type="PANTHER" id="PTHR47939">
    <property type="entry name" value="MEMBRANE-ASSOCIATED SALT-INDUCIBLE PROTEIN-LIKE"/>
    <property type="match status" value="1"/>
</dbReference>
<sequence length="400" mass="45866">MKAFRCASTSQNLLQSTILRQLFNQRLIHKHASSTPLSSSCSSDQSCSSIQKLFHKDWLSPNEVAKIFTTLEPNSVLPIFDHISKRKDYKPNESLFTVIVAKLGEAKNFAAIDDILKMIKTQKNCHISDEFFYNVIKVYGNLGGLNKRVIETLYDMPEYNCWPSTKTFNFVLNYLVCSKQFDMIYEVFLGATKLGVEIDACTLNILIKGLCKCGRLEDAYQVLDEFPKQKCKPNKMTFSTIMHCMCEKGMVDEAFGLIKRMEKERVSPDAVTFNILVSGLQKQGRIEESMELLDRMRLMGCEPNKGTYQEVLYGLLKSKRYVVAKKFVHMMRYKALIPSFLSYKLLVLGLCEENMLRDVDWVLKSMVSVGFVPRMGMWRSVVKKNFPNAPEVSLNEILED</sequence>
<proteinExistence type="inferred from homology"/>
<dbReference type="Gene3D" id="1.25.40.10">
    <property type="entry name" value="Tetratricopeptide repeat domain"/>
    <property type="match status" value="3"/>
</dbReference>
<dbReference type="Pfam" id="PF01535">
    <property type="entry name" value="PPR"/>
    <property type="match status" value="1"/>
</dbReference>
<name>A0A9R0JIK8_SPIOL</name>
<feature type="repeat" description="PPR" evidence="3">
    <location>
        <begin position="269"/>
        <end position="303"/>
    </location>
</feature>
<dbReference type="NCBIfam" id="TIGR00756">
    <property type="entry name" value="PPR"/>
    <property type="match status" value="3"/>
</dbReference>
<feature type="repeat" description="PPR" evidence="3">
    <location>
        <begin position="339"/>
        <end position="373"/>
    </location>
</feature>
<dbReference type="KEGG" id="soe:110775565"/>
<reference evidence="5" key="2">
    <citation type="submission" date="2025-08" db="UniProtKB">
        <authorList>
            <consortium name="RefSeq"/>
        </authorList>
    </citation>
    <scope>IDENTIFICATION</scope>
    <source>
        <tissue evidence="5">Leaf</tissue>
    </source>
</reference>
<dbReference type="PROSITE" id="PS51375">
    <property type="entry name" value="PPR"/>
    <property type="match status" value="4"/>
</dbReference>
<evidence type="ECO:0000256" key="3">
    <source>
        <dbReference type="PROSITE-ProRule" id="PRU00708"/>
    </source>
</evidence>
<comment type="similarity">
    <text evidence="1">Belongs to the PPR family. P subfamily.</text>
</comment>
<evidence type="ECO:0000313" key="5">
    <source>
        <dbReference type="RefSeq" id="XP_021835868.2"/>
    </source>
</evidence>
<feature type="repeat" description="PPR" evidence="3">
    <location>
        <begin position="234"/>
        <end position="268"/>
    </location>
</feature>
<dbReference type="GO" id="GO:0003729">
    <property type="term" value="F:mRNA binding"/>
    <property type="evidence" value="ECO:0000318"/>
    <property type="project" value="GO_Central"/>
</dbReference>
<reference evidence="4" key="1">
    <citation type="journal article" date="2021" name="Nat. Commun.">
        <title>Genomic analyses provide insights into spinach domestication and the genetic basis of agronomic traits.</title>
        <authorList>
            <person name="Cai X."/>
            <person name="Sun X."/>
            <person name="Xu C."/>
            <person name="Sun H."/>
            <person name="Wang X."/>
            <person name="Ge C."/>
            <person name="Zhang Z."/>
            <person name="Wang Q."/>
            <person name="Fei Z."/>
            <person name="Jiao C."/>
            <person name="Wang Q."/>
        </authorList>
    </citation>
    <scope>NUCLEOTIDE SEQUENCE [LARGE SCALE GENOMIC DNA]</scope>
    <source>
        <strain evidence="4">cv. Varoflay</strain>
    </source>
</reference>
<evidence type="ECO:0000256" key="2">
    <source>
        <dbReference type="ARBA" id="ARBA00022737"/>
    </source>
</evidence>
<dbReference type="InterPro" id="IPR002885">
    <property type="entry name" value="PPR_rpt"/>
</dbReference>
<protein>
    <submittedName>
        <fullName evidence="5">Pentatricopeptide repeat-containing protein At3g14580, mitochondrial</fullName>
    </submittedName>
</protein>
<dbReference type="InterPro" id="IPR011990">
    <property type="entry name" value="TPR-like_helical_dom_sf"/>
</dbReference>
<dbReference type="GeneID" id="110775565"/>
<accession>A0A9R0JIK8</accession>
<feature type="repeat" description="PPR" evidence="3">
    <location>
        <begin position="199"/>
        <end position="233"/>
    </location>
</feature>
<keyword evidence="2" id="KW-0677">Repeat</keyword>
<dbReference type="InterPro" id="IPR050667">
    <property type="entry name" value="PPR-containing_protein"/>
</dbReference>
<evidence type="ECO:0000256" key="1">
    <source>
        <dbReference type="ARBA" id="ARBA00007626"/>
    </source>
</evidence>
<dbReference type="PANTHER" id="PTHR47939:SF13">
    <property type="entry name" value="OS03G0201400 PROTEIN"/>
    <property type="match status" value="1"/>
</dbReference>
<dbReference type="RefSeq" id="XP_021835868.2">
    <property type="nucleotide sequence ID" value="XM_021980176.2"/>
</dbReference>
<dbReference type="Proteomes" id="UP000813463">
    <property type="component" value="Chromosome 4"/>
</dbReference>
<gene>
    <name evidence="5" type="primary">LOC110775565</name>
</gene>
<keyword evidence="4" id="KW-1185">Reference proteome</keyword>
<dbReference type="Pfam" id="PF13041">
    <property type="entry name" value="PPR_2"/>
    <property type="match status" value="2"/>
</dbReference>
<organism evidence="4 5">
    <name type="scientific">Spinacia oleracea</name>
    <name type="common">Spinach</name>
    <dbReference type="NCBI Taxonomy" id="3562"/>
    <lineage>
        <taxon>Eukaryota</taxon>
        <taxon>Viridiplantae</taxon>
        <taxon>Streptophyta</taxon>
        <taxon>Embryophyta</taxon>
        <taxon>Tracheophyta</taxon>
        <taxon>Spermatophyta</taxon>
        <taxon>Magnoliopsida</taxon>
        <taxon>eudicotyledons</taxon>
        <taxon>Gunneridae</taxon>
        <taxon>Pentapetalae</taxon>
        <taxon>Caryophyllales</taxon>
        <taxon>Chenopodiaceae</taxon>
        <taxon>Chenopodioideae</taxon>
        <taxon>Anserineae</taxon>
        <taxon>Spinacia</taxon>
    </lineage>
</organism>